<evidence type="ECO:0000256" key="3">
    <source>
        <dbReference type="ARBA" id="ARBA00022837"/>
    </source>
</evidence>
<name>A0A425XW86_9BACT</name>
<evidence type="ECO:0000313" key="6">
    <source>
        <dbReference type="EMBL" id="RRG18903.1"/>
    </source>
</evidence>
<dbReference type="GO" id="GO:0007154">
    <property type="term" value="P:cell communication"/>
    <property type="evidence" value="ECO:0007669"/>
    <property type="project" value="InterPro"/>
</dbReference>
<sequence>AFNLSSSNGAESVSSANLQVDLSSASGLTVAVDYTVTGTATGSGTDYTLADGILSIAAGDASDNITIESIVDDLLDENNETVIVTLSNPSNATLGTNTVYTYTINDDDATPTIALNLTSSSGLESASSVNLQVDLSAASGLTVSVDYTVTGTATGSGTDYTLANGTLTIAA</sequence>
<feature type="non-terminal residue" evidence="6">
    <location>
        <position position="171"/>
    </location>
</feature>
<accession>A0A425XW86</accession>
<keyword evidence="2" id="KW-0677">Repeat</keyword>
<proteinExistence type="predicted"/>
<keyword evidence="3" id="KW-0106">Calcium</keyword>
<dbReference type="Gene3D" id="2.60.40.2030">
    <property type="match status" value="2"/>
</dbReference>
<dbReference type="RefSeq" id="WP_225423421.1">
    <property type="nucleotide sequence ID" value="NZ_JAPXVP010000061.1"/>
</dbReference>
<keyword evidence="7" id="KW-1185">Reference proteome</keyword>
<protein>
    <recommendedName>
        <fullName evidence="5">Calx-beta domain-containing protein</fullName>
    </recommendedName>
</protein>
<evidence type="ECO:0000256" key="1">
    <source>
        <dbReference type="ARBA" id="ARBA00022729"/>
    </source>
</evidence>
<dbReference type="SUPFAM" id="SSF141072">
    <property type="entry name" value="CalX-like"/>
    <property type="match status" value="2"/>
</dbReference>
<dbReference type="InterPro" id="IPR051171">
    <property type="entry name" value="CaCA"/>
</dbReference>
<dbReference type="GO" id="GO:0016020">
    <property type="term" value="C:membrane"/>
    <property type="evidence" value="ECO:0007669"/>
    <property type="project" value="InterPro"/>
</dbReference>
<organism evidence="6 7">
    <name type="scientific">Ancylomarina euxinus</name>
    <dbReference type="NCBI Taxonomy" id="2283627"/>
    <lineage>
        <taxon>Bacteria</taxon>
        <taxon>Pseudomonadati</taxon>
        <taxon>Bacteroidota</taxon>
        <taxon>Bacteroidia</taxon>
        <taxon>Marinilabiliales</taxon>
        <taxon>Marinifilaceae</taxon>
        <taxon>Ancylomarina</taxon>
    </lineage>
</organism>
<evidence type="ECO:0000313" key="7">
    <source>
        <dbReference type="Proteomes" id="UP000285794"/>
    </source>
</evidence>
<reference evidence="6 7" key="1">
    <citation type="submission" date="2018-07" db="EMBL/GenBank/DDBJ databases">
        <title>Draft genome sequence of Ancylomarina sp. M1P.</title>
        <authorList>
            <person name="Yadav S."/>
            <person name="Villanueva L."/>
            <person name="Damste J.S.S."/>
        </authorList>
    </citation>
    <scope>NUCLEOTIDE SEQUENCE [LARGE SCALE GENOMIC DNA]</scope>
    <source>
        <strain evidence="6 7">M1P</strain>
    </source>
</reference>
<comment type="caution">
    <text evidence="6">The sequence shown here is derived from an EMBL/GenBank/DDBJ whole genome shotgun (WGS) entry which is preliminary data.</text>
</comment>
<dbReference type="Pfam" id="PF03160">
    <property type="entry name" value="Calx-beta"/>
    <property type="match status" value="1"/>
</dbReference>
<evidence type="ECO:0000256" key="4">
    <source>
        <dbReference type="ARBA" id="ARBA00023065"/>
    </source>
</evidence>
<dbReference type="GO" id="GO:0030001">
    <property type="term" value="P:metal ion transport"/>
    <property type="evidence" value="ECO:0007669"/>
    <property type="project" value="TreeGrafter"/>
</dbReference>
<evidence type="ECO:0000259" key="5">
    <source>
        <dbReference type="Pfam" id="PF03160"/>
    </source>
</evidence>
<dbReference type="InterPro" id="IPR003644">
    <property type="entry name" value="Calx_beta"/>
</dbReference>
<dbReference type="AlphaFoldDB" id="A0A425XW86"/>
<keyword evidence="1" id="KW-0732">Signal</keyword>
<gene>
    <name evidence="6" type="ORF">DWB61_17840</name>
</gene>
<evidence type="ECO:0000256" key="2">
    <source>
        <dbReference type="ARBA" id="ARBA00022737"/>
    </source>
</evidence>
<dbReference type="InterPro" id="IPR038081">
    <property type="entry name" value="CalX-like_sf"/>
</dbReference>
<dbReference type="Proteomes" id="UP000285794">
    <property type="component" value="Unassembled WGS sequence"/>
</dbReference>
<keyword evidence="4" id="KW-0406">Ion transport</keyword>
<keyword evidence="4" id="KW-0813">Transport</keyword>
<dbReference type="PANTHER" id="PTHR11878">
    <property type="entry name" value="SODIUM/CALCIUM EXCHANGER"/>
    <property type="match status" value="1"/>
</dbReference>
<dbReference type="PANTHER" id="PTHR11878:SF65">
    <property type="entry name" value="NA_CA-EXCHANGE PROTEIN, ISOFORM G"/>
    <property type="match status" value="1"/>
</dbReference>
<feature type="domain" description="Calx-beta" evidence="5">
    <location>
        <begin position="8"/>
        <end position="108"/>
    </location>
</feature>
<dbReference type="EMBL" id="QQWG01000069">
    <property type="protein sequence ID" value="RRG18903.1"/>
    <property type="molecule type" value="Genomic_DNA"/>
</dbReference>
<feature type="non-terminal residue" evidence="6">
    <location>
        <position position="1"/>
    </location>
</feature>